<accession>A0A183E6R5</accession>
<name>A0A183E6R5_9BILA</name>
<keyword evidence="3" id="KW-1185">Reference proteome</keyword>
<organism evidence="4">
    <name type="scientific">Gongylonema pulchrum</name>
    <dbReference type="NCBI Taxonomy" id="637853"/>
    <lineage>
        <taxon>Eukaryota</taxon>
        <taxon>Metazoa</taxon>
        <taxon>Ecdysozoa</taxon>
        <taxon>Nematoda</taxon>
        <taxon>Chromadorea</taxon>
        <taxon>Rhabditida</taxon>
        <taxon>Spirurina</taxon>
        <taxon>Spiruromorpha</taxon>
        <taxon>Spiruroidea</taxon>
        <taxon>Gongylonematidae</taxon>
        <taxon>Gongylonema</taxon>
    </lineage>
</organism>
<feature type="compositionally biased region" description="Polar residues" evidence="1">
    <location>
        <begin position="21"/>
        <end position="41"/>
    </location>
</feature>
<feature type="compositionally biased region" description="Polar residues" evidence="1">
    <location>
        <begin position="1"/>
        <end position="14"/>
    </location>
</feature>
<feature type="compositionally biased region" description="Polar residues" evidence="1">
    <location>
        <begin position="99"/>
        <end position="117"/>
    </location>
</feature>
<dbReference type="Proteomes" id="UP000271098">
    <property type="component" value="Unassembled WGS sequence"/>
</dbReference>
<dbReference type="OrthoDB" id="6287170at2759"/>
<proteinExistence type="predicted"/>
<evidence type="ECO:0000313" key="4">
    <source>
        <dbReference type="WBParaSite" id="GPUH_0001667801-mRNA-1"/>
    </source>
</evidence>
<evidence type="ECO:0000256" key="1">
    <source>
        <dbReference type="SAM" id="MobiDB-lite"/>
    </source>
</evidence>
<evidence type="ECO:0000313" key="3">
    <source>
        <dbReference type="Proteomes" id="UP000271098"/>
    </source>
</evidence>
<dbReference type="EMBL" id="UYRT01084055">
    <property type="protein sequence ID" value="VDN28297.1"/>
    <property type="molecule type" value="Genomic_DNA"/>
</dbReference>
<feature type="compositionally biased region" description="Polar residues" evidence="1">
    <location>
        <begin position="187"/>
        <end position="196"/>
    </location>
</feature>
<feature type="region of interest" description="Disordered" evidence="1">
    <location>
        <begin position="171"/>
        <end position="196"/>
    </location>
</feature>
<protein>
    <submittedName>
        <fullName evidence="4">AT-hook motif nuclear-localized protein</fullName>
    </submittedName>
</protein>
<gene>
    <name evidence="2" type="ORF">GPUH_LOCUS16656</name>
</gene>
<reference evidence="2 3" key="2">
    <citation type="submission" date="2018-11" db="EMBL/GenBank/DDBJ databases">
        <authorList>
            <consortium name="Pathogen Informatics"/>
        </authorList>
    </citation>
    <scope>NUCLEOTIDE SEQUENCE [LARGE SCALE GENOMIC DNA]</scope>
</reference>
<dbReference type="AlphaFoldDB" id="A0A183E6R5"/>
<feature type="compositionally biased region" description="Low complexity" evidence="1">
    <location>
        <begin position="118"/>
        <end position="140"/>
    </location>
</feature>
<reference evidence="4" key="1">
    <citation type="submission" date="2016-06" db="UniProtKB">
        <authorList>
            <consortium name="WormBaseParasite"/>
        </authorList>
    </citation>
    <scope>IDENTIFICATION</scope>
</reference>
<feature type="compositionally biased region" description="Low complexity" evidence="1">
    <location>
        <begin position="171"/>
        <end position="186"/>
    </location>
</feature>
<feature type="region of interest" description="Disordered" evidence="1">
    <location>
        <begin position="1"/>
        <end position="66"/>
    </location>
</feature>
<evidence type="ECO:0000313" key="2">
    <source>
        <dbReference type="EMBL" id="VDN28297.1"/>
    </source>
</evidence>
<dbReference type="WBParaSite" id="GPUH_0001667801-mRNA-1">
    <property type="protein sequence ID" value="GPUH_0001667801-mRNA-1"/>
    <property type="gene ID" value="GPUH_0001667801"/>
</dbReference>
<sequence length="359" mass="39022">MANKNQAMGDTQSDAEPGKSPSPTTSPHTVNNSGMQKQPTTPKFDVKSINPKTHQTRALPDNTRRGIDGIFYMGRGHRGVINSSSRPFSFTPRAIWHPQPNNTNVRRSEASGNSIQHASGAAAAASDPAANGGGNNQNAGDCVRTPKTVRSPVTRTFLNAALRGGRNWRGNAAAAAARSNQNNTARTDSSSRQVNTARQVTFSESTTQVSSAEPTIVEAQLPGIKREPRQRQNNYPLLYVSASGTISVVLEKDLIVEMSVDRAIRVSCVGKFAVSSSRFTAKRSFGKIIERPSGTNFRRLVTKTAPLLLCYTRKHVFFITMKKSSAISDTQVSSFSLIIHHPRMEEGEVGTDVENDREK</sequence>
<feature type="region of interest" description="Disordered" evidence="1">
    <location>
        <begin position="91"/>
        <end position="145"/>
    </location>
</feature>